<evidence type="ECO:0000313" key="1">
    <source>
        <dbReference type="EMBL" id="PKI54570.1"/>
    </source>
</evidence>
<protein>
    <submittedName>
        <fullName evidence="1">Uncharacterized protein</fullName>
    </submittedName>
</protein>
<gene>
    <name evidence="1" type="ORF">CRG98_025084</name>
</gene>
<organism evidence="1 2">
    <name type="scientific">Punica granatum</name>
    <name type="common">Pomegranate</name>
    <dbReference type="NCBI Taxonomy" id="22663"/>
    <lineage>
        <taxon>Eukaryota</taxon>
        <taxon>Viridiplantae</taxon>
        <taxon>Streptophyta</taxon>
        <taxon>Embryophyta</taxon>
        <taxon>Tracheophyta</taxon>
        <taxon>Spermatophyta</taxon>
        <taxon>Magnoliopsida</taxon>
        <taxon>eudicotyledons</taxon>
        <taxon>Gunneridae</taxon>
        <taxon>Pentapetalae</taxon>
        <taxon>rosids</taxon>
        <taxon>malvids</taxon>
        <taxon>Myrtales</taxon>
        <taxon>Lythraceae</taxon>
        <taxon>Punica</taxon>
    </lineage>
</organism>
<sequence length="131" mass="14503">MPSRVQGLRTILRRNRRPREADEATTHALVCASVSLSSKDTGTNVRWMKHGRATKASVSLCFVSVSLPCSAVEFGFAKLGYSSEQQDSGNTNVMAGKVLSSNFITPIRLIRSLQLLRRFDLHDQWLAPLGK</sequence>
<dbReference type="Proteomes" id="UP000233551">
    <property type="component" value="Unassembled WGS sequence"/>
</dbReference>
<dbReference type="EMBL" id="PGOL01001778">
    <property type="protein sequence ID" value="PKI54570.1"/>
    <property type="molecule type" value="Genomic_DNA"/>
</dbReference>
<evidence type="ECO:0000313" key="2">
    <source>
        <dbReference type="Proteomes" id="UP000233551"/>
    </source>
</evidence>
<accession>A0A2I0JF76</accession>
<comment type="caution">
    <text evidence="1">The sequence shown here is derived from an EMBL/GenBank/DDBJ whole genome shotgun (WGS) entry which is preliminary data.</text>
</comment>
<keyword evidence="2" id="KW-1185">Reference proteome</keyword>
<proteinExistence type="predicted"/>
<reference evidence="1 2" key="1">
    <citation type="submission" date="2017-11" db="EMBL/GenBank/DDBJ databases">
        <title>De-novo sequencing of pomegranate (Punica granatum L.) genome.</title>
        <authorList>
            <person name="Akparov Z."/>
            <person name="Amiraslanov A."/>
            <person name="Hajiyeva S."/>
            <person name="Abbasov M."/>
            <person name="Kaur K."/>
            <person name="Hamwieh A."/>
            <person name="Solovyev V."/>
            <person name="Salamov A."/>
            <person name="Braich B."/>
            <person name="Kosarev P."/>
            <person name="Mahmoud A."/>
            <person name="Hajiyev E."/>
            <person name="Babayeva S."/>
            <person name="Izzatullayeva V."/>
            <person name="Mammadov A."/>
            <person name="Mammadov A."/>
            <person name="Sharifova S."/>
            <person name="Ojaghi J."/>
            <person name="Eynullazada K."/>
            <person name="Bayramov B."/>
            <person name="Abdulazimova A."/>
            <person name="Shahmuradov I."/>
        </authorList>
    </citation>
    <scope>NUCLEOTIDE SEQUENCE [LARGE SCALE GENOMIC DNA]</scope>
    <source>
        <strain evidence="2">cv. AG2017</strain>
        <tissue evidence="1">Leaf</tissue>
    </source>
</reference>
<name>A0A2I0JF76_PUNGR</name>
<dbReference type="AlphaFoldDB" id="A0A2I0JF76"/>